<comment type="cofactor">
    <cofactor evidence="6">
        <name>FMN</name>
        <dbReference type="ChEBI" id="CHEBI:58210"/>
    </cofactor>
</comment>
<accession>W0HK07</accession>
<evidence type="ECO:0000256" key="5">
    <source>
        <dbReference type="ARBA" id="ARBA00022982"/>
    </source>
</evidence>
<evidence type="ECO:0000256" key="1">
    <source>
        <dbReference type="ARBA" id="ARBA00022448"/>
    </source>
</evidence>
<comment type="subcellular location">
    <subcellularLocation>
        <location evidence="6">Cell inner membrane</location>
        <topology evidence="6">Single-pass membrane protein</topology>
    </subcellularLocation>
</comment>
<dbReference type="PIRSF" id="PIRSF006091">
    <property type="entry name" value="E_trnsport_RnfG"/>
    <property type="match status" value="1"/>
</dbReference>
<dbReference type="Proteomes" id="UP000019025">
    <property type="component" value="Chromosome"/>
</dbReference>
<protein>
    <recommendedName>
        <fullName evidence="6">Ion-translocating oxidoreductase complex subunit G</fullName>
        <ecNumber evidence="6">7.-.-.-</ecNumber>
    </recommendedName>
    <alternativeName>
        <fullName evidence="6">Rnf electron transport complex subunit G</fullName>
    </alternativeName>
</protein>
<dbReference type="GO" id="GO:0009055">
    <property type="term" value="F:electron transfer activity"/>
    <property type="evidence" value="ECO:0007669"/>
    <property type="project" value="InterPro"/>
</dbReference>
<evidence type="ECO:0000256" key="2">
    <source>
        <dbReference type="ARBA" id="ARBA00022553"/>
    </source>
</evidence>
<sequence>MLETMRKHGTTLAVFAALATGLTALVNSLTTSTIERQAARQQMQLLDQVLPPNLYNNQLLDECYLVTDPALGSSAPHRLYLARKDGTPVAAAVESTAPDGYSGAIELLIGVDFAGNVLGARVTRHHETPGLGDKIELRISDWITYFNGKTVRSDNDKSWAVKKDGGMFDQFTGATITPRAVINGVKHTTGFLKKNLNALEQMPHCGETPHE</sequence>
<evidence type="ECO:0000313" key="8">
    <source>
        <dbReference type="EMBL" id="AHF74134.1"/>
    </source>
</evidence>
<evidence type="ECO:0000256" key="3">
    <source>
        <dbReference type="ARBA" id="ARBA00022630"/>
    </source>
</evidence>
<evidence type="ECO:0000313" key="9">
    <source>
        <dbReference type="Proteomes" id="UP000019025"/>
    </source>
</evidence>
<keyword evidence="6" id="KW-1278">Translocase</keyword>
<evidence type="ECO:0000259" key="7">
    <source>
        <dbReference type="SMART" id="SM00900"/>
    </source>
</evidence>
<keyword evidence="6" id="KW-0997">Cell inner membrane</keyword>
<keyword evidence="2 6" id="KW-0597">Phosphoprotein</keyword>
<reference evidence="8 9" key="1">
    <citation type="journal article" date="2014" name="Genome Biol. Evol.">
        <title>Genome degeneration and adaptation in a nascent stage of symbiosis.</title>
        <authorList>
            <person name="Oakeson K.F."/>
            <person name="Gil R."/>
            <person name="Clayton A.L."/>
            <person name="Dunn D.M."/>
            <person name="von Niederhausern A.C."/>
            <person name="Hamil C."/>
            <person name="Aoyagi A."/>
            <person name="Duval B."/>
            <person name="Baca A."/>
            <person name="Silva F.J."/>
            <person name="Vallier A."/>
            <person name="Jackson D.G."/>
            <person name="Latorre A."/>
            <person name="Weiss R.B."/>
            <person name="Heddi A."/>
            <person name="Moya A."/>
            <person name="Dale C."/>
        </authorList>
    </citation>
    <scope>NUCLEOTIDE SEQUENCE [LARGE SCALE GENOMIC DNA]</scope>
    <source>
        <strain evidence="9">none</strain>
    </source>
</reference>
<dbReference type="KEGG" id="pes:SOPEG_2357"/>
<dbReference type="InterPro" id="IPR010209">
    <property type="entry name" value="Ion_transpt_RnfG/RsxG"/>
</dbReference>
<keyword evidence="6" id="KW-0472">Membrane</keyword>
<dbReference type="NCBIfam" id="TIGR01947">
    <property type="entry name" value="rnfG"/>
    <property type="match status" value="1"/>
</dbReference>
<evidence type="ECO:0000256" key="4">
    <source>
        <dbReference type="ARBA" id="ARBA00022643"/>
    </source>
</evidence>
<dbReference type="PATRIC" id="fig|2342.5.peg.2503"/>
<name>W0HK07_9GAMM</name>
<dbReference type="Pfam" id="PF04205">
    <property type="entry name" value="FMN_bind"/>
    <property type="match status" value="1"/>
</dbReference>
<keyword evidence="6" id="KW-1133">Transmembrane helix</keyword>
<comment type="similarity">
    <text evidence="6">Belongs to the RnfG family.</text>
</comment>
<gene>
    <name evidence="8" type="primary">rsxG</name>
    <name evidence="6" type="synonym">rnfG</name>
    <name evidence="8" type="ORF">SOPEG_2357</name>
</gene>
<organism evidence="8 9">
    <name type="scientific">Candidatus Sodalis pierantonii str. SOPE</name>
    <dbReference type="NCBI Taxonomy" id="2342"/>
    <lineage>
        <taxon>Bacteria</taxon>
        <taxon>Pseudomonadati</taxon>
        <taxon>Pseudomonadota</taxon>
        <taxon>Gammaproteobacteria</taxon>
        <taxon>Enterobacterales</taxon>
        <taxon>Bruguierivoracaceae</taxon>
        <taxon>Sodalis</taxon>
    </lineage>
</organism>
<dbReference type="eggNOG" id="COG4659">
    <property type="taxonomic scope" value="Bacteria"/>
</dbReference>
<dbReference type="GO" id="GO:0010181">
    <property type="term" value="F:FMN binding"/>
    <property type="evidence" value="ECO:0007669"/>
    <property type="project" value="InterPro"/>
</dbReference>
<keyword evidence="9" id="KW-1185">Reference proteome</keyword>
<dbReference type="NCBIfam" id="NF002519">
    <property type="entry name" value="PRK01908.1"/>
    <property type="match status" value="1"/>
</dbReference>
<dbReference type="EC" id="7.-.-.-" evidence="6"/>
<dbReference type="SMART" id="SM00900">
    <property type="entry name" value="FMN_bind"/>
    <property type="match status" value="1"/>
</dbReference>
<dbReference type="RefSeq" id="WP_025245614.1">
    <property type="nucleotide sequence ID" value="NZ_CP006568.1"/>
</dbReference>
<dbReference type="PANTHER" id="PTHR36118:SF1">
    <property type="entry name" value="ION-TRANSLOCATING OXIDOREDUCTASE COMPLEX SUBUNIT G"/>
    <property type="match status" value="1"/>
</dbReference>
<comment type="function">
    <text evidence="6">Part of a membrane-bound complex that couples electron transfer with translocation of ions across the membrane.</text>
</comment>
<feature type="modified residue" description="FMN phosphoryl threonine" evidence="6">
    <location>
        <position position="175"/>
    </location>
</feature>
<keyword evidence="6" id="KW-0812">Transmembrane</keyword>
<keyword evidence="4 6" id="KW-0288">FMN</keyword>
<dbReference type="STRING" id="2342.SOPEG_2357"/>
<keyword evidence="5 6" id="KW-0249">Electron transport</keyword>
<dbReference type="GO" id="GO:0005886">
    <property type="term" value="C:plasma membrane"/>
    <property type="evidence" value="ECO:0007669"/>
    <property type="project" value="UniProtKB-SubCell"/>
</dbReference>
<dbReference type="GO" id="GO:0022900">
    <property type="term" value="P:electron transport chain"/>
    <property type="evidence" value="ECO:0007669"/>
    <property type="project" value="UniProtKB-UniRule"/>
</dbReference>
<keyword evidence="1 6" id="KW-0813">Transport</keyword>
<dbReference type="InterPro" id="IPR007329">
    <property type="entry name" value="FMN-bd"/>
</dbReference>
<keyword evidence="3 6" id="KW-0285">Flavoprotein</keyword>
<dbReference type="PANTHER" id="PTHR36118">
    <property type="entry name" value="ION-TRANSLOCATING OXIDOREDUCTASE COMPLEX SUBUNIT G"/>
    <property type="match status" value="1"/>
</dbReference>
<dbReference type="HAMAP" id="MF_00479">
    <property type="entry name" value="RsxG_RnfG"/>
    <property type="match status" value="1"/>
</dbReference>
<dbReference type="AlphaFoldDB" id="W0HK07"/>
<dbReference type="HOGENOM" id="CLU_077882_1_0_6"/>
<keyword evidence="6" id="KW-1003">Cell membrane</keyword>
<evidence type="ECO:0000256" key="6">
    <source>
        <dbReference type="HAMAP-Rule" id="MF_00479"/>
    </source>
</evidence>
<comment type="subunit">
    <text evidence="6">The complex is composed of six subunits: RnfA, RnfB, RnfC, RnfD, RnfE and RnfG.</text>
</comment>
<dbReference type="EMBL" id="CP006568">
    <property type="protein sequence ID" value="AHF74134.1"/>
    <property type="molecule type" value="Genomic_DNA"/>
</dbReference>
<feature type="domain" description="FMN-binding" evidence="7">
    <location>
        <begin position="100"/>
        <end position="192"/>
    </location>
</feature>
<proteinExistence type="inferred from homology"/>